<protein>
    <submittedName>
        <fullName evidence="2">Uncharacterized protein</fullName>
    </submittedName>
</protein>
<dbReference type="InterPro" id="IPR011990">
    <property type="entry name" value="TPR-like_helical_dom_sf"/>
</dbReference>
<evidence type="ECO:0000313" key="2">
    <source>
        <dbReference type="EMBL" id="CAK9439702.1"/>
    </source>
</evidence>
<gene>
    <name evidence="2" type="ORF">LODBEIA_P38020</name>
</gene>
<feature type="compositionally biased region" description="Low complexity" evidence="1">
    <location>
        <begin position="833"/>
        <end position="856"/>
    </location>
</feature>
<sequence length="862" mass="99001">MSLAKENVKSISDRDPKAERTLKRNIDLKILSKSLRFLQSKYSATPFVTNDGKKTQKFNIEHLRPEDLKFSNPKSRLVFDNVMRIKNETKKQVSRELSYVLLGTSESQLRDPFFITKNAVDLLAYDQDAERASYLCRISQKEHAVVGMNTIMEWHFEKKDQKAGIKCFHERSKFGIPSDPYTFLKLFDGVAKTTPWGASSRGLCEKMLEIFKSNRAIFSSQGDQFTTSVFNACLSVLVKNFEDRQALAWEFFDELSEKEELELSRIYPDARTFTILLQGIKKYTECKKEEVTEDKKLTTDERIVRLLDLEAGHVKTATVIFDKVLNAATPPKPATDEMLNRKNIRKWNKSKINIDFPLVSTFIASMCGRDTHYAYAERALGILRQVSPDVDKILKYVAPPRESTLQSASDFSFPAEPVFKKQVDLKLEKAVRNAKNMELSFAESVKEVLPSRVVSGLDEIDNFNPEVRKARGSGSGRFETHREPLIDLKRESPTTTEGKPSDKKQKQKNMNEFDCSINKFMLNQVFDSLLNLGRFDAFVKAFYYSLIKWGGARMYSEDLQKCNILGNFLSTVRMRPHSIGSVSSIMDGATLEAFMFKVGERGRSRGFTNTNVAVQVFRILACKEYHHDSIPLTRDHIDKMCSLLIKDLHYYNDYNKKRVFNYGTFIEYDQMVEFLHNLVNFVEVHEQYMETFKVAKPHGSFYGFLYKAIKTLELSKWKDSAESTLYLNKLIVKCGILYHQPKHAFPEVDQKNLSSTIEVYARQLLRILGSSPEFKTELKLLKEPLKEFLGTREEHNRENHSKLLQKIYDRIAVDSDPNVKKEETIQKLRRDLSSSSSSRNTTTVTTTTTNIASAAAPQHSIA</sequence>
<proteinExistence type="predicted"/>
<reference evidence="2 3" key="1">
    <citation type="submission" date="2024-03" db="EMBL/GenBank/DDBJ databases">
        <authorList>
            <person name="Brejova B."/>
        </authorList>
    </citation>
    <scope>NUCLEOTIDE SEQUENCE [LARGE SCALE GENOMIC DNA]</scope>
    <source>
        <strain evidence="2 3">CBS 14171</strain>
    </source>
</reference>
<dbReference type="RefSeq" id="XP_066830740.1">
    <property type="nucleotide sequence ID" value="XM_066973953.1"/>
</dbReference>
<organism evidence="2 3">
    <name type="scientific">Lodderomyces beijingensis</name>
    <dbReference type="NCBI Taxonomy" id="1775926"/>
    <lineage>
        <taxon>Eukaryota</taxon>
        <taxon>Fungi</taxon>
        <taxon>Dikarya</taxon>
        <taxon>Ascomycota</taxon>
        <taxon>Saccharomycotina</taxon>
        <taxon>Pichiomycetes</taxon>
        <taxon>Debaryomycetaceae</taxon>
        <taxon>Candida/Lodderomyces clade</taxon>
        <taxon>Lodderomyces</taxon>
    </lineage>
</organism>
<dbReference type="Proteomes" id="UP001497383">
    <property type="component" value="Chromosome 4"/>
</dbReference>
<dbReference type="GeneID" id="92208998"/>
<dbReference type="EMBL" id="OZ022408">
    <property type="protein sequence ID" value="CAK9439702.1"/>
    <property type="molecule type" value="Genomic_DNA"/>
</dbReference>
<feature type="compositionally biased region" description="Basic and acidic residues" evidence="1">
    <location>
        <begin position="822"/>
        <end position="832"/>
    </location>
</feature>
<evidence type="ECO:0000313" key="3">
    <source>
        <dbReference type="Proteomes" id="UP001497383"/>
    </source>
</evidence>
<name>A0ABP0ZN77_9ASCO</name>
<feature type="compositionally biased region" description="Basic and acidic residues" evidence="1">
    <location>
        <begin position="478"/>
        <end position="492"/>
    </location>
</feature>
<feature type="region of interest" description="Disordered" evidence="1">
    <location>
        <begin position="471"/>
        <end position="508"/>
    </location>
</feature>
<dbReference type="Gene3D" id="1.25.40.10">
    <property type="entry name" value="Tetratricopeptide repeat domain"/>
    <property type="match status" value="1"/>
</dbReference>
<keyword evidence="3" id="KW-1185">Reference proteome</keyword>
<accession>A0ABP0ZN77</accession>
<feature type="region of interest" description="Disordered" evidence="1">
    <location>
        <begin position="822"/>
        <end position="862"/>
    </location>
</feature>
<evidence type="ECO:0000256" key="1">
    <source>
        <dbReference type="SAM" id="MobiDB-lite"/>
    </source>
</evidence>